<dbReference type="PROSITE" id="PS50222">
    <property type="entry name" value="EF_HAND_2"/>
    <property type="match status" value="1"/>
</dbReference>
<evidence type="ECO:0000313" key="5">
    <source>
        <dbReference type="Proteomes" id="UP000011087"/>
    </source>
</evidence>
<feature type="non-terminal residue" evidence="3">
    <location>
        <position position="1"/>
    </location>
</feature>
<organism evidence="3">
    <name type="scientific">Guillardia theta (strain CCMP2712)</name>
    <name type="common">Cryptophyte</name>
    <dbReference type="NCBI Taxonomy" id="905079"/>
    <lineage>
        <taxon>Eukaryota</taxon>
        <taxon>Cryptophyceae</taxon>
        <taxon>Pyrenomonadales</taxon>
        <taxon>Geminigeraceae</taxon>
        <taxon>Guillardia</taxon>
    </lineage>
</organism>
<dbReference type="EMBL" id="JH993481">
    <property type="protein sequence ID" value="EKX30878.1"/>
    <property type="molecule type" value="Genomic_DNA"/>
</dbReference>
<dbReference type="EnsemblProtists" id="EKX30878">
    <property type="protein sequence ID" value="EKX30878"/>
    <property type="gene ID" value="GUITHDRAFT_149626"/>
</dbReference>
<dbReference type="AlphaFoldDB" id="L1I3R7"/>
<dbReference type="GeneID" id="17287598"/>
<evidence type="ECO:0000313" key="3">
    <source>
        <dbReference type="EMBL" id="EKX30878.1"/>
    </source>
</evidence>
<reference evidence="4" key="3">
    <citation type="submission" date="2015-06" db="UniProtKB">
        <authorList>
            <consortium name="EnsemblProtists"/>
        </authorList>
    </citation>
    <scope>IDENTIFICATION</scope>
</reference>
<dbReference type="InterPro" id="IPR011992">
    <property type="entry name" value="EF-hand-dom_pair"/>
</dbReference>
<feature type="region of interest" description="Disordered" evidence="1">
    <location>
        <begin position="683"/>
        <end position="767"/>
    </location>
</feature>
<reference evidence="5" key="2">
    <citation type="submission" date="2012-11" db="EMBL/GenBank/DDBJ databases">
        <authorList>
            <person name="Kuo A."/>
            <person name="Curtis B.A."/>
            <person name="Tanifuji G."/>
            <person name="Burki F."/>
            <person name="Gruber A."/>
            <person name="Irimia M."/>
            <person name="Maruyama S."/>
            <person name="Arias M.C."/>
            <person name="Ball S.G."/>
            <person name="Gile G.H."/>
            <person name="Hirakawa Y."/>
            <person name="Hopkins J.F."/>
            <person name="Rensing S.A."/>
            <person name="Schmutz J."/>
            <person name="Symeonidi A."/>
            <person name="Elias M."/>
            <person name="Eveleigh R.J."/>
            <person name="Herman E.K."/>
            <person name="Klute M.J."/>
            <person name="Nakayama T."/>
            <person name="Obornik M."/>
            <person name="Reyes-Prieto A."/>
            <person name="Armbrust E.V."/>
            <person name="Aves S.J."/>
            <person name="Beiko R.G."/>
            <person name="Coutinho P."/>
            <person name="Dacks J.B."/>
            <person name="Durnford D.G."/>
            <person name="Fast N.M."/>
            <person name="Green B.R."/>
            <person name="Grisdale C."/>
            <person name="Hempe F."/>
            <person name="Henrissat B."/>
            <person name="Hoppner M.P."/>
            <person name="Ishida K.-I."/>
            <person name="Kim E."/>
            <person name="Koreny L."/>
            <person name="Kroth P.G."/>
            <person name="Liu Y."/>
            <person name="Malik S.-B."/>
            <person name="Maier U.G."/>
            <person name="McRose D."/>
            <person name="Mock T."/>
            <person name="Neilson J.A."/>
            <person name="Onodera N.T."/>
            <person name="Poole A.M."/>
            <person name="Pritham E.J."/>
            <person name="Richards T.A."/>
            <person name="Rocap G."/>
            <person name="Roy S.W."/>
            <person name="Sarai C."/>
            <person name="Schaack S."/>
            <person name="Shirato S."/>
            <person name="Slamovits C.H."/>
            <person name="Spencer D.F."/>
            <person name="Suzuki S."/>
            <person name="Worden A.Z."/>
            <person name="Zauner S."/>
            <person name="Barry K."/>
            <person name="Bell C."/>
            <person name="Bharti A.K."/>
            <person name="Crow J.A."/>
            <person name="Grimwood J."/>
            <person name="Kramer R."/>
            <person name="Lindquist E."/>
            <person name="Lucas S."/>
            <person name="Salamov A."/>
            <person name="McFadden G.I."/>
            <person name="Lane C.E."/>
            <person name="Keeling P.J."/>
            <person name="Gray M.W."/>
            <person name="Grigoriev I.V."/>
            <person name="Archibald J.M."/>
        </authorList>
    </citation>
    <scope>NUCLEOTIDE SEQUENCE</scope>
    <source>
        <strain evidence="5">CCMP2712</strain>
    </source>
</reference>
<feature type="region of interest" description="Disordered" evidence="1">
    <location>
        <begin position="59"/>
        <end position="104"/>
    </location>
</feature>
<dbReference type="InterPro" id="IPR002048">
    <property type="entry name" value="EF_hand_dom"/>
</dbReference>
<dbReference type="Proteomes" id="UP000011087">
    <property type="component" value="Unassembled WGS sequence"/>
</dbReference>
<dbReference type="OrthoDB" id="10248537at2759"/>
<dbReference type="SUPFAM" id="SSF47473">
    <property type="entry name" value="EF-hand"/>
    <property type="match status" value="1"/>
</dbReference>
<evidence type="ECO:0000313" key="4">
    <source>
        <dbReference type="EnsemblProtists" id="EKX30878"/>
    </source>
</evidence>
<feature type="compositionally biased region" description="Acidic residues" evidence="1">
    <location>
        <begin position="732"/>
        <end position="743"/>
    </location>
</feature>
<feature type="region of interest" description="Disordered" evidence="1">
    <location>
        <begin position="1"/>
        <end position="21"/>
    </location>
</feature>
<accession>L1I3R7</accession>
<sequence>MDMRLADFPLRGSRSSFQQPGPAARVVTLTLGYGWKRKSLRGEEEKRKQALLCNDDREIDRPRGLTPRARGMRRRKKERPAREALSSVSPVMSEERGDRRSQSVLAVRSRTPEEWKELVQEEVHFSPSLALIYLLLRKVKSDPQGPPQELKQKEDRYLPVLLTNKMPRSMLPQEAGKQVETLSGKSSLSVIFDSRNVPVLYKLRRKRGEQQELSATVYRKASVVEEKGLQAYSAGLRGGGGGGGGGEGLAAIAEKRRALEMERSSVLNDLAHSPQDRVAEVKRLLAKSPSSRFRYDCLKLALLLDFPSLRHLSFHRLADVLRLSSCQTVKQKTRMQLTGVGFLLEGEVVEFIVPAAVKEESIEDEHVLQLARQKRETTMNPLSHVVSKLIRQEGLSLSSHLTWTSAVDQLQPHLVQEGSLLGAQRLKNQVQGMRHRRAAEAMKAAIATRHQGSMSRLFRSIDVDNSESLDEEEVAQAFSRLGMSMTREEVRKAAKRAKIENKGSFSLQQFELLLESMLRSEEETSRMLDVDAFSLFCIVVSPSATIVELPLDRLARAQLDEEEDKLQAAIVSFLKEEGPLAGESSATFSLLAASSELRHLRGRKGEGQTPSCVMSSHEVVGGFALVHDGGSEEATETAVASSSCLHYLRIPVASFVSKLSSTALGRMKEMLRKRKQVRDDLLRNKLGFSSPPPSPLPDSLKPFPASAPDPRPLPPPRSREPDMAVRPANEPEGSEELSEEEEVSPCPASGMRTRRARDALQEEEAKGRKEYETLLEALRKQEETMRHEEEFESVSRCFLELFNSFKTEEEICKPKLKQAQVELRKYRAKRAFNKSKQDGSSLEDLRGFHVLMERVKELDNSLNHLVPVVKQMKGMVKHREEMEKRNIAYELFASASLLQAERTMLEYLQANPLTAEEEEEGDELLLSVVAMLGEGGVSRAPSEHMM</sequence>
<feature type="compositionally biased region" description="Basic and acidic residues" evidence="1">
    <location>
        <begin position="756"/>
        <end position="767"/>
    </location>
</feature>
<dbReference type="Gene3D" id="1.10.238.10">
    <property type="entry name" value="EF-hand"/>
    <property type="match status" value="1"/>
</dbReference>
<protein>
    <recommendedName>
        <fullName evidence="2">EF-hand domain-containing protein</fullName>
    </recommendedName>
</protein>
<dbReference type="RefSeq" id="XP_005817858.1">
    <property type="nucleotide sequence ID" value="XM_005817801.1"/>
</dbReference>
<feature type="domain" description="EF-hand" evidence="2">
    <location>
        <begin position="449"/>
        <end position="484"/>
    </location>
</feature>
<evidence type="ECO:0000259" key="2">
    <source>
        <dbReference type="PROSITE" id="PS50222"/>
    </source>
</evidence>
<gene>
    <name evidence="3" type="ORF">GUITHDRAFT_149626</name>
</gene>
<name>L1I3R7_GUITC</name>
<dbReference type="GO" id="GO:0005509">
    <property type="term" value="F:calcium ion binding"/>
    <property type="evidence" value="ECO:0007669"/>
    <property type="project" value="InterPro"/>
</dbReference>
<dbReference type="KEGG" id="gtt:GUITHDRAFT_149626"/>
<dbReference type="HOGENOM" id="CLU_310940_0_0_1"/>
<keyword evidence="5" id="KW-1185">Reference proteome</keyword>
<proteinExistence type="predicted"/>
<feature type="compositionally biased region" description="Pro residues" evidence="1">
    <location>
        <begin position="705"/>
        <end position="716"/>
    </location>
</feature>
<reference evidence="3 5" key="1">
    <citation type="journal article" date="2012" name="Nature">
        <title>Algal genomes reveal evolutionary mosaicism and the fate of nucleomorphs.</title>
        <authorList>
            <consortium name="DOE Joint Genome Institute"/>
            <person name="Curtis B.A."/>
            <person name="Tanifuji G."/>
            <person name="Burki F."/>
            <person name="Gruber A."/>
            <person name="Irimia M."/>
            <person name="Maruyama S."/>
            <person name="Arias M.C."/>
            <person name="Ball S.G."/>
            <person name="Gile G.H."/>
            <person name="Hirakawa Y."/>
            <person name="Hopkins J.F."/>
            <person name="Kuo A."/>
            <person name="Rensing S.A."/>
            <person name="Schmutz J."/>
            <person name="Symeonidi A."/>
            <person name="Elias M."/>
            <person name="Eveleigh R.J."/>
            <person name="Herman E.K."/>
            <person name="Klute M.J."/>
            <person name="Nakayama T."/>
            <person name="Obornik M."/>
            <person name="Reyes-Prieto A."/>
            <person name="Armbrust E.V."/>
            <person name="Aves S.J."/>
            <person name="Beiko R.G."/>
            <person name="Coutinho P."/>
            <person name="Dacks J.B."/>
            <person name="Durnford D.G."/>
            <person name="Fast N.M."/>
            <person name="Green B.R."/>
            <person name="Grisdale C.J."/>
            <person name="Hempel F."/>
            <person name="Henrissat B."/>
            <person name="Hoppner M.P."/>
            <person name="Ishida K."/>
            <person name="Kim E."/>
            <person name="Koreny L."/>
            <person name="Kroth P.G."/>
            <person name="Liu Y."/>
            <person name="Malik S.B."/>
            <person name="Maier U.G."/>
            <person name="McRose D."/>
            <person name="Mock T."/>
            <person name="Neilson J.A."/>
            <person name="Onodera N.T."/>
            <person name="Poole A.M."/>
            <person name="Pritham E.J."/>
            <person name="Richards T.A."/>
            <person name="Rocap G."/>
            <person name="Roy S.W."/>
            <person name="Sarai C."/>
            <person name="Schaack S."/>
            <person name="Shirato S."/>
            <person name="Slamovits C.H."/>
            <person name="Spencer D.F."/>
            <person name="Suzuki S."/>
            <person name="Worden A.Z."/>
            <person name="Zauner S."/>
            <person name="Barry K."/>
            <person name="Bell C."/>
            <person name="Bharti A.K."/>
            <person name="Crow J.A."/>
            <person name="Grimwood J."/>
            <person name="Kramer R."/>
            <person name="Lindquist E."/>
            <person name="Lucas S."/>
            <person name="Salamov A."/>
            <person name="McFadden G.I."/>
            <person name="Lane C.E."/>
            <person name="Keeling P.J."/>
            <person name="Gray M.W."/>
            <person name="Grigoriev I.V."/>
            <person name="Archibald J.M."/>
        </authorList>
    </citation>
    <scope>NUCLEOTIDE SEQUENCE</scope>
    <source>
        <strain evidence="3 5">CCMP2712</strain>
    </source>
</reference>
<dbReference type="PaxDb" id="55529-EKX30878"/>
<evidence type="ECO:0000256" key="1">
    <source>
        <dbReference type="SAM" id="MobiDB-lite"/>
    </source>
</evidence>
<feature type="compositionally biased region" description="Basic residues" evidence="1">
    <location>
        <begin position="70"/>
        <end position="79"/>
    </location>
</feature>